<dbReference type="InterPro" id="IPR046849">
    <property type="entry name" value="E2_motif"/>
</dbReference>
<organism evidence="3 4">
    <name type="scientific">Daucus carota subsp. sativus</name>
    <name type="common">Carrot</name>
    <dbReference type="NCBI Taxonomy" id="79200"/>
    <lineage>
        <taxon>Eukaryota</taxon>
        <taxon>Viridiplantae</taxon>
        <taxon>Streptophyta</taxon>
        <taxon>Embryophyta</taxon>
        <taxon>Tracheophyta</taxon>
        <taxon>Spermatophyta</taxon>
        <taxon>Magnoliopsida</taxon>
        <taxon>eudicotyledons</taxon>
        <taxon>Gunneridae</taxon>
        <taxon>Pentapetalae</taxon>
        <taxon>asterids</taxon>
        <taxon>campanulids</taxon>
        <taxon>Apiales</taxon>
        <taxon>Apiaceae</taxon>
        <taxon>Apioideae</taxon>
        <taxon>Scandiceae</taxon>
        <taxon>Daucinae</taxon>
        <taxon>Daucus</taxon>
        <taxon>Daucus sect. Daucus</taxon>
    </lineage>
</organism>
<dbReference type="GO" id="GO:0009451">
    <property type="term" value="P:RNA modification"/>
    <property type="evidence" value="ECO:0007669"/>
    <property type="project" value="InterPro"/>
</dbReference>
<dbReference type="FunFam" id="1.25.40.10:FF:000333">
    <property type="entry name" value="Pentatricopeptide repeat-containing protein"/>
    <property type="match status" value="1"/>
</dbReference>
<dbReference type="InterPro" id="IPR046848">
    <property type="entry name" value="E_motif"/>
</dbReference>
<proteinExistence type="inferred from homology"/>
<dbReference type="GO" id="GO:0003729">
    <property type="term" value="F:mRNA binding"/>
    <property type="evidence" value="ECO:0007669"/>
    <property type="project" value="UniProtKB-ARBA"/>
</dbReference>
<dbReference type="InterPro" id="IPR011990">
    <property type="entry name" value="TPR-like_helical_dom_sf"/>
</dbReference>
<name>A0A166B3J9_DAUCS</name>
<dbReference type="Pfam" id="PF01535">
    <property type="entry name" value="PPR"/>
    <property type="match status" value="2"/>
</dbReference>
<protein>
    <submittedName>
        <fullName evidence="3">Uncharacterized protein</fullName>
    </submittedName>
</protein>
<dbReference type="InterPro" id="IPR046960">
    <property type="entry name" value="PPR_At4g14850-like_plant"/>
</dbReference>
<dbReference type="Gene3D" id="1.25.40.10">
    <property type="entry name" value="Tetratricopeptide repeat domain"/>
    <property type="match status" value="5"/>
</dbReference>
<dbReference type="FunFam" id="1.25.40.10:FF:000184">
    <property type="entry name" value="Pentatricopeptide repeat-containing protein, chloroplastic"/>
    <property type="match status" value="1"/>
</dbReference>
<dbReference type="InterPro" id="IPR002885">
    <property type="entry name" value="PPR_rpt"/>
</dbReference>
<dbReference type="FunFam" id="1.25.40.10:FF:000557">
    <property type="entry name" value="Pentatricopeptide repeat-containing protein, chloroplastic"/>
    <property type="match status" value="1"/>
</dbReference>
<dbReference type="NCBIfam" id="TIGR00756">
    <property type="entry name" value="PPR"/>
    <property type="match status" value="7"/>
</dbReference>
<keyword evidence="4" id="KW-1185">Reference proteome</keyword>
<dbReference type="KEGG" id="dcr:108214447"/>
<dbReference type="Pfam" id="PF20431">
    <property type="entry name" value="E_motif"/>
    <property type="match status" value="1"/>
</dbReference>
<evidence type="ECO:0000313" key="4">
    <source>
        <dbReference type="Proteomes" id="UP000077755"/>
    </source>
</evidence>
<evidence type="ECO:0000313" key="3">
    <source>
        <dbReference type="EMBL" id="WOG93278.1"/>
    </source>
</evidence>
<dbReference type="Pfam" id="PF13041">
    <property type="entry name" value="PPR_2"/>
    <property type="match status" value="4"/>
</dbReference>
<dbReference type="Pfam" id="PF20430">
    <property type="entry name" value="Eplus_motif"/>
    <property type="match status" value="1"/>
</dbReference>
<dbReference type="EMBL" id="CP093345">
    <property type="protein sequence ID" value="WOG93278.1"/>
    <property type="molecule type" value="Genomic_DNA"/>
</dbReference>
<dbReference type="GO" id="GO:0048731">
    <property type="term" value="P:system development"/>
    <property type="evidence" value="ECO:0007669"/>
    <property type="project" value="UniProtKB-ARBA"/>
</dbReference>
<dbReference type="PROSITE" id="PS51375">
    <property type="entry name" value="PPR"/>
    <property type="match status" value="6"/>
</dbReference>
<gene>
    <name evidence="3" type="ORF">DCAR_0312559</name>
</gene>
<keyword evidence="2" id="KW-0677">Repeat</keyword>
<sequence length="612" mass="68590">MQASIPVRAPTFVSQRRLFEQKLSELHKCNNLNQLKQLHALIYRSYLHQDPFISTKLLTSYSNCRQMVSAISVFNQVQTPNVHLYNTMIRAHVHNSQPLQAFDVFYRMQCDGVWPDNFTYPFLLKAFSGQSYVSVVRMVHAHVEKFGFYSDIFVPNALLDSYSRCGVVGVHAARKLFGAMEVRDTVSWNTMIGGLVKSGEVIEGRKVFDEMPERDSVSWNTMIDGYVKGGEMNAAFELFERMPERNVVSWSTMISGYSKAGDMETARMLFDKMPVKNLVSWTIIISGYAEKGCVKEAIELYDRMEEALLRPDDGTIISVLAACAESGLLGLGERVHETIERSRYKCSVHVCNALVDMYAKCGSLNRALSVFNGMRTRDLVSWNAIIHGLAMHGNGSGALQLFMRMKQEGFVPDKVTLVSVLCACTHGGFVDDGIQYFYNMERDYGVTPEIEHYGCIIDLLGRGGRLNEAFQLVHDMPIKPNNVIWGALLGACRMHNAVELAEEVLNQLVKLEPNDAGNLSMLSNIYAAAGNWDKVSDARLKMKNTGSQKLSGASLIELDNEVHEFTVVDKSHPKSVRIYQMINGLSQHLKKDGYIANEILKENYSGSLGSSL</sequence>
<dbReference type="Gramene" id="KZN02314">
    <property type="protein sequence ID" value="KZN02314"/>
    <property type="gene ID" value="DCAR_011068"/>
</dbReference>
<dbReference type="PANTHER" id="PTHR47926:SF413">
    <property type="entry name" value="REPEAT (TPR)-LIKE SUPERFAMILY PROTEIN, PUTATIVE-RELATED"/>
    <property type="match status" value="1"/>
</dbReference>
<dbReference type="FunFam" id="1.25.40.10:FF:000125">
    <property type="entry name" value="Pentatricopeptide repeat-containing protein"/>
    <property type="match status" value="1"/>
</dbReference>
<dbReference type="AlphaFoldDB" id="A0A166B3J9"/>
<reference evidence="3" key="1">
    <citation type="journal article" date="2016" name="Nat. Genet.">
        <title>A high-quality carrot genome assembly provides new insights into carotenoid accumulation and asterid genome evolution.</title>
        <authorList>
            <person name="Iorizzo M."/>
            <person name="Ellison S."/>
            <person name="Senalik D."/>
            <person name="Zeng P."/>
            <person name="Satapoomin P."/>
            <person name="Huang J."/>
            <person name="Bowman M."/>
            <person name="Iovene M."/>
            <person name="Sanseverino W."/>
            <person name="Cavagnaro P."/>
            <person name="Yildiz M."/>
            <person name="Macko-Podgorni A."/>
            <person name="Moranska E."/>
            <person name="Grzebelus E."/>
            <person name="Grzebelus D."/>
            <person name="Ashrafi H."/>
            <person name="Zheng Z."/>
            <person name="Cheng S."/>
            <person name="Spooner D."/>
            <person name="Van Deynze A."/>
            <person name="Simon P."/>
        </authorList>
    </citation>
    <scope>NUCLEOTIDE SEQUENCE</scope>
    <source>
        <tissue evidence="3">Leaf</tissue>
    </source>
</reference>
<accession>A0A166B3J9</accession>
<evidence type="ECO:0000256" key="1">
    <source>
        <dbReference type="ARBA" id="ARBA00006643"/>
    </source>
</evidence>
<dbReference type="OMA" id="ACRMHNE"/>
<comment type="similarity">
    <text evidence="1">Belongs to the PPR family. PCMP-H subfamily.</text>
</comment>
<dbReference type="OrthoDB" id="185373at2759"/>
<evidence type="ECO:0000256" key="2">
    <source>
        <dbReference type="ARBA" id="ARBA00022737"/>
    </source>
</evidence>
<dbReference type="Proteomes" id="UP000077755">
    <property type="component" value="Chromosome 3"/>
</dbReference>
<reference evidence="3" key="2">
    <citation type="submission" date="2022-03" db="EMBL/GenBank/DDBJ databases">
        <title>Draft title - Genomic analysis of global carrot germplasm unveils the trajectory of domestication and the origin of high carotenoid orange carrot.</title>
        <authorList>
            <person name="Iorizzo M."/>
            <person name="Ellison S."/>
            <person name="Senalik D."/>
            <person name="Macko-Podgorni A."/>
            <person name="Grzebelus D."/>
            <person name="Bostan H."/>
            <person name="Rolling W."/>
            <person name="Curaba J."/>
            <person name="Simon P."/>
        </authorList>
    </citation>
    <scope>NUCLEOTIDE SEQUENCE</scope>
    <source>
        <tissue evidence="3">Leaf</tissue>
    </source>
</reference>
<dbReference type="SUPFAM" id="SSF48452">
    <property type="entry name" value="TPR-like"/>
    <property type="match status" value="2"/>
</dbReference>
<dbReference type="PANTHER" id="PTHR47926">
    <property type="entry name" value="PENTATRICOPEPTIDE REPEAT-CONTAINING PROTEIN"/>
    <property type="match status" value="1"/>
</dbReference>